<protein>
    <submittedName>
        <fullName evidence="1">Uncharacterized protein</fullName>
    </submittedName>
</protein>
<proteinExistence type="predicted"/>
<dbReference type="AlphaFoldDB" id="A0A8T3VT08"/>
<evidence type="ECO:0000313" key="1">
    <source>
        <dbReference type="EMBL" id="MBE6511186.1"/>
    </source>
</evidence>
<dbReference type="Proteomes" id="UP000713479">
    <property type="component" value="Unassembled WGS sequence"/>
</dbReference>
<organism evidence="1 2">
    <name type="scientific">Methanobrevibacter millerae</name>
    <dbReference type="NCBI Taxonomy" id="230361"/>
    <lineage>
        <taxon>Archaea</taxon>
        <taxon>Methanobacteriati</taxon>
        <taxon>Methanobacteriota</taxon>
        <taxon>Methanomada group</taxon>
        <taxon>Methanobacteria</taxon>
        <taxon>Methanobacteriales</taxon>
        <taxon>Methanobacteriaceae</taxon>
        <taxon>Methanobrevibacter</taxon>
    </lineage>
</organism>
<comment type="caution">
    <text evidence="1">The sequence shown here is derived from an EMBL/GenBank/DDBJ whole genome shotgun (WGS) entry which is preliminary data.</text>
</comment>
<accession>A0A8T3VT08</accession>
<dbReference type="EMBL" id="SUTF01000010">
    <property type="protein sequence ID" value="MBE6511186.1"/>
    <property type="molecule type" value="Genomic_DNA"/>
</dbReference>
<reference evidence="1" key="1">
    <citation type="submission" date="2019-04" db="EMBL/GenBank/DDBJ databases">
        <title>Evolution of Biomass-Degrading Anaerobic Consortia Revealed by Metagenomics.</title>
        <authorList>
            <person name="Peng X."/>
        </authorList>
    </citation>
    <scope>NUCLEOTIDE SEQUENCE</scope>
    <source>
        <strain evidence="1">SIG13</strain>
    </source>
</reference>
<name>A0A8T3VT08_9EURY</name>
<evidence type="ECO:0000313" key="2">
    <source>
        <dbReference type="Proteomes" id="UP000713479"/>
    </source>
</evidence>
<gene>
    <name evidence="1" type="ORF">E7Z74_08015</name>
</gene>
<sequence>MECLNCETEYDEDFQDECPVCGYSINTIICPECDCPVDETNICNCGKTLEDFDYEDEEEDDDEYDYYDYMNEEDDEDEIDPGESICENCSHWITHRLGSAYGMICQITGENTDPDDYCDSFSQMFHFSNYGDEGQYSFIDTDQEKKRKLDNWRNRRY</sequence>